<dbReference type="Gene3D" id="3.40.50.410">
    <property type="entry name" value="von Willebrand factor, type A domain"/>
    <property type="match status" value="1"/>
</dbReference>
<feature type="domain" description="VWFA" evidence="2">
    <location>
        <begin position="418"/>
        <end position="606"/>
    </location>
</feature>
<dbReference type="SUPFAM" id="SSF53850">
    <property type="entry name" value="Periplasmic binding protein-like II"/>
    <property type="match status" value="1"/>
</dbReference>
<dbReference type="GO" id="GO:0005891">
    <property type="term" value="C:voltage-gated calcium channel complex"/>
    <property type="evidence" value="ECO:0007669"/>
    <property type="project" value="TreeGrafter"/>
</dbReference>
<reference evidence="3 4" key="1">
    <citation type="submission" date="2020-07" db="EMBL/GenBank/DDBJ databases">
        <title>Sequencing the genomes of 1000 actinobacteria strains.</title>
        <authorList>
            <person name="Klenk H.-P."/>
        </authorList>
    </citation>
    <scope>NUCLEOTIDE SEQUENCE [LARGE SCALE GENOMIC DNA]</scope>
    <source>
        <strain evidence="3 4">DSM 45763</strain>
    </source>
</reference>
<accession>A0A852V0R5</accession>
<evidence type="ECO:0000256" key="1">
    <source>
        <dbReference type="SAM" id="Phobius"/>
    </source>
</evidence>
<dbReference type="AlphaFoldDB" id="A0A852V0R5"/>
<evidence type="ECO:0000313" key="3">
    <source>
        <dbReference type="EMBL" id="NYF39731.1"/>
    </source>
</evidence>
<evidence type="ECO:0000259" key="2">
    <source>
        <dbReference type="PROSITE" id="PS50234"/>
    </source>
</evidence>
<feature type="transmembrane region" description="Helical" evidence="1">
    <location>
        <begin position="12"/>
        <end position="33"/>
    </location>
</feature>
<keyword evidence="1" id="KW-1133">Transmembrane helix</keyword>
<dbReference type="InterPro" id="IPR036465">
    <property type="entry name" value="vWFA_dom_sf"/>
</dbReference>
<dbReference type="GO" id="GO:0005245">
    <property type="term" value="F:voltage-gated calcium channel activity"/>
    <property type="evidence" value="ECO:0007669"/>
    <property type="project" value="TreeGrafter"/>
</dbReference>
<name>A0A852V0R5_9ACTN</name>
<keyword evidence="1" id="KW-0472">Membrane</keyword>
<gene>
    <name evidence="3" type="ORF">HDA43_001890</name>
</gene>
<dbReference type="PANTHER" id="PTHR10166">
    <property type="entry name" value="VOLTAGE-DEPENDENT CALCIUM CHANNEL SUBUNIT ALPHA-2/DELTA-RELATED"/>
    <property type="match status" value="1"/>
</dbReference>
<dbReference type="PANTHER" id="PTHR10166:SF37">
    <property type="entry name" value="STOLID, ISOFORM H"/>
    <property type="match status" value="1"/>
</dbReference>
<dbReference type="SMART" id="SM00327">
    <property type="entry name" value="VWA"/>
    <property type="match status" value="1"/>
</dbReference>
<dbReference type="SUPFAM" id="SSF53300">
    <property type="entry name" value="vWA-like"/>
    <property type="match status" value="1"/>
</dbReference>
<dbReference type="InterPro" id="IPR051173">
    <property type="entry name" value="Ca_channel_alpha-2/delta"/>
</dbReference>
<proteinExistence type="predicted"/>
<dbReference type="Pfam" id="PF00092">
    <property type="entry name" value="VWA"/>
    <property type="match status" value="1"/>
</dbReference>
<dbReference type="Pfam" id="PF13531">
    <property type="entry name" value="SBP_bac_11"/>
    <property type="match status" value="1"/>
</dbReference>
<dbReference type="Proteomes" id="UP000576393">
    <property type="component" value="Unassembled WGS sequence"/>
</dbReference>
<sequence length="610" mass="64828">MYQQPPRRRRNFAPFIIAVILAGAMIVGLRLYVGSRGPGDAAGDTGHSAGPAGRCDGEKTTLTVAASPEKAGLLREMADRYSGRKVGGRCADVVVENVASGGAMLALARGWDERRDGPRPDVWSPASSGWVTLLRQRATASDAGAPVALENPSIAKTPLVVAMPKPMAEALGWPGKKLGWSDLLDLSTGSWAGHGHPEWGAFRLGKTNPNFSTSGLNATIGAYFAATGLSGDLTEKNVADRRTREFVRGVERSIVHYGDTTLTFLSNLQRADDAGAGLGYISAVAVEEKSVWDYNQGNPTGDPATLGRHARPKVPLVAIYPKEGTLYSDNPYAVLTAPWVDDARRAVAADFLAYLRAPEQQERFAAAAFRSHDGRPGKLITEANGLLPAEPKATLNPPAPNVLDRVLAGWADLRRPANVLMVIDVSGSMGATVAGTGGTKLDLARQAASAALSQFGPHDRVGLWMFSTGRDGPRDHLELAPIRAADAGRLKELRERLAGLTPDGGTGLYDTALAAYRDVLGRHDDDAINAVVFLTDGKNEDVDGVSLENLLPALRAETGRESVRMFTIAYGQDADLDVLRKISEATDAAAYDSREAGSIDQVFTAVISNF</sequence>
<evidence type="ECO:0000313" key="4">
    <source>
        <dbReference type="Proteomes" id="UP000576393"/>
    </source>
</evidence>
<organism evidence="3 4">
    <name type="scientific">Streptosporangium sandarakinum</name>
    <dbReference type="NCBI Taxonomy" id="1260955"/>
    <lineage>
        <taxon>Bacteria</taxon>
        <taxon>Bacillati</taxon>
        <taxon>Actinomycetota</taxon>
        <taxon>Actinomycetes</taxon>
        <taxon>Streptosporangiales</taxon>
        <taxon>Streptosporangiaceae</taxon>
        <taxon>Streptosporangium</taxon>
    </lineage>
</organism>
<keyword evidence="1" id="KW-0812">Transmembrane</keyword>
<dbReference type="EMBL" id="JACCCO010000001">
    <property type="protein sequence ID" value="NYF39731.1"/>
    <property type="molecule type" value="Genomic_DNA"/>
</dbReference>
<dbReference type="InterPro" id="IPR002035">
    <property type="entry name" value="VWF_A"/>
</dbReference>
<protein>
    <submittedName>
        <fullName evidence="3">Ca-activated chloride channel family protein</fullName>
    </submittedName>
</protein>
<comment type="caution">
    <text evidence="3">The sequence shown here is derived from an EMBL/GenBank/DDBJ whole genome shotgun (WGS) entry which is preliminary data.</text>
</comment>
<keyword evidence="4" id="KW-1185">Reference proteome</keyword>
<dbReference type="RefSeq" id="WP_246423932.1">
    <property type="nucleotide sequence ID" value="NZ_CP192034.1"/>
</dbReference>
<dbReference type="PROSITE" id="PS50234">
    <property type="entry name" value="VWFA"/>
    <property type="match status" value="1"/>
</dbReference>